<evidence type="ECO:0008006" key="3">
    <source>
        <dbReference type="Google" id="ProtNLM"/>
    </source>
</evidence>
<comment type="caution">
    <text evidence="1">The sequence shown here is derived from an EMBL/GenBank/DDBJ whole genome shotgun (WGS) entry which is preliminary data.</text>
</comment>
<reference evidence="1 2" key="1">
    <citation type="journal article" date="2016" name="Nat. Commun.">
        <title>Thousands of microbial genomes shed light on interconnected biogeochemical processes in an aquifer system.</title>
        <authorList>
            <person name="Anantharaman K."/>
            <person name="Brown C.T."/>
            <person name="Hug L.A."/>
            <person name="Sharon I."/>
            <person name="Castelle C.J."/>
            <person name="Probst A.J."/>
            <person name="Thomas B.C."/>
            <person name="Singh A."/>
            <person name="Wilkins M.J."/>
            <person name="Karaoz U."/>
            <person name="Brodie E.L."/>
            <person name="Williams K.H."/>
            <person name="Hubbard S.S."/>
            <person name="Banfield J.F."/>
        </authorList>
    </citation>
    <scope>NUCLEOTIDE SEQUENCE [LARGE SCALE GENOMIC DNA]</scope>
</reference>
<dbReference type="Gene3D" id="3.20.20.370">
    <property type="entry name" value="Glycoside hydrolase/deacetylase"/>
    <property type="match status" value="1"/>
</dbReference>
<dbReference type="AlphaFoldDB" id="A0A1G2K6B2"/>
<accession>A0A1G2K6B2</accession>
<dbReference type="GO" id="GO:0005975">
    <property type="term" value="P:carbohydrate metabolic process"/>
    <property type="evidence" value="ECO:0007669"/>
    <property type="project" value="InterPro"/>
</dbReference>
<organism evidence="1 2">
    <name type="scientific">Candidatus Sungbacteria bacterium RIFCSPHIGHO2_01_FULL_47_32</name>
    <dbReference type="NCBI Taxonomy" id="1802264"/>
    <lineage>
        <taxon>Bacteria</taxon>
        <taxon>Candidatus Sungiibacteriota</taxon>
    </lineage>
</organism>
<dbReference type="EMBL" id="MHQC01000021">
    <property type="protein sequence ID" value="OGZ94915.1"/>
    <property type="molecule type" value="Genomic_DNA"/>
</dbReference>
<evidence type="ECO:0000313" key="1">
    <source>
        <dbReference type="EMBL" id="OGZ94915.1"/>
    </source>
</evidence>
<dbReference type="SUPFAM" id="SSF88713">
    <property type="entry name" value="Glycoside hydrolase/deacetylase"/>
    <property type="match status" value="1"/>
</dbReference>
<dbReference type="InterPro" id="IPR011330">
    <property type="entry name" value="Glyco_hydro/deAcase_b/a-brl"/>
</dbReference>
<dbReference type="Proteomes" id="UP000177152">
    <property type="component" value="Unassembled WGS sequence"/>
</dbReference>
<gene>
    <name evidence="1" type="ORF">A2633_03170</name>
</gene>
<proteinExistence type="predicted"/>
<name>A0A1G2K6B2_9BACT</name>
<protein>
    <recommendedName>
        <fullName evidence="3">NodB homology domain-containing protein</fullName>
    </recommendedName>
</protein>
<sequence>MCPAKGIGLKRKFNEVRLPLETADVNSTDYDYEYKDADSASDRQRKAPSVIRAVEAELRVREKAGALKHFLTFHELHVTTDALDILIPKLQAAGYKFVTASEYRRAI</sequence>
<evidence type="ECO:0000313" key="2">
    <source>
        <dbReference type="Proteomes" id="UP000177152"/>
    </source>
</evidence>